<feature type="domain" description="HAMP" evidence="13">
    <location>
        <begin position="328"/>
        <end position="380"/>
    </location>
</feature>
<dbReference type="SMART" id="SM00304">
    <property type="entry name" value="HAMP"/>
    <property type="match status" value="1"/>
</dbReference>
<evidence type="ECO:0000313" key="15">
    <source>
        <dbReference type="Proteomes" id="UP000838308"/>
    </source>
</evidence>
<comment type="subcellular location">
    <subcellularLocation>
        <location evidence="1">Cell membrane</location>
        <topology evidence="1">Multi-pass membrane protein</topology>
    </subcellularLocation>
</comment>
<keyword evidence="6" id="KW-0547">Nucleotide-binding</keyword>
<comment type="caution">
    <text evidence="14">The sequence shown here is derived from an EMBL/GenBank/DDBJ whole genome shotgun (WGS) entry which is preliminary data.</text>
</comment>
<keyword evidence="3" id="KW-0597">Phosphoprotein</keyword>
<dbReference type="InterPro" id="IPR003660">
    <property type="entry name" value="HAMP_dom"/>
</dbReference>
<keyword evidence="5 12" id="KW-0812">Transmembrane</keyword>
<evidence type="ECO:0000259" key="13">
    <source>
        <dbReference type="PROSITE" id="PS50885"/>
    </source>
</evidence>
<dbReference type="EMBL" id="CALBWS010000020">
    <property type="protein sequence ID" value="CAH2715820.1"/>
    <property type="molecule type" value="Genomic_DNA"/>
</dbReference>
<accession>A0ABM9EUM1</accession>
<organism evidence="14 15">
    <name type="scientific">Neobacillus rhizosphaerae</name>
    <dbReference type="NCBI Taxonomy" id="2880965"/>
    <lineage>
        <taxon>Bacteria</taxon>
        <taxon>Bacillati</taxon>
        <taxon>Bacillota</taxon>
        <taxon>Bacilli</taxon>
        <taxon>Bacillales</taxon>
        <taxon>Bacillaceae</taxon>
        <taxon>Neobacillus</taxon>
    </lineage>
</organism>
<evidence type="ECO:0000313" key="14">
    <source>
        <dbReference type="EMBL" id="CAH2715820.1"/>
    </source>
</evidence>
<dbReference type="PANTHER" id="PTHR34220:SF11">
    <property type="entry name" value="SENSOR PROTEIN KINASE HPTS"/>
    <property type="match status" value="1"/>
</dbReference>
<gene>
    <name evidence="14" type="ORF">BACCIP111895_03004</name>
</gene>
<keyword evidence="7" id="KW-0418">Kinase</keyword>
<dbReference type="PROSITE" id="PS50885">
    <property type="entry name" value="HAMP"/>
    <property type="match status" value="1"/>
</dbReference>
<evidence type="ECO:0000256" key="10">
    <source>
        <dbReference type="ARBA" id="ARBA00023012"/>
    </source>
</evidence>
<keyword evidence="11 12" id="KW-0472">Membrane</keyword>
<evidence type="ECO:0000256" key="5">
    <source>
        <dbReference type="ARBA" id="ARBA00022692"/>
    </source>
</evidence>
<evidence type="ECO:0000256" key="12">
    <source>
        <dbReference type="SAM" id="Phobius"/>
    </source>
</evidence>
<keyword evidence="2" id="KW-1003">Cell membrane</keyword>
<dbReference type="Gene3D" id="3.30.565.10">
    <property type="entry name" value="Histidine kinase-like ATPase, C-terminal domain"/>
    <property type="match status" value="1"/>
</dbReference>
<keyword evidence="15" id="KW-1185">Reference proteome</keyword>
<keyword evidence="10" id="KW-0902">Two-component regulatory system</keyword>
<evidence type="ECO:0000256" key="6">
    <source>
        <dbReference type="ARBA" id="ARBA00022741"/>
    </source>
</evidence>
<name>A0ABM9EUM1_9BACI</name>
<dbReference type="PANTHER" id="PTHR34220">
    <property type="entry name" value="SENSOR HISTIDINE KINASE YPDA"/>
    <property type="match status" value="1"/>
</dbReference>
<feature type="transmembrane region" description="Helical" evidence="12">
    <location>
        <begin position="308"/>
        <end position="327"/>
    </location>
</feature>
<dbReference type="Gene3D" id="3.30.450.20">
    <property type="entry name" value="PAS domain"/>
    <property type="match status" value="1"/>
</dbReference>
<reference evidence="14" key="1">
    <citation type="submission" date="2022-04" db="EMBL/GenBank/DDBJ databases">
        <authorList>
            <person name="Criscuolo A."/>
        </authorList>
    </citation>
    <scope>NUCLEOTIDE SEQUENCE</scope>
    <source>
        <strain evidence="14">CIP111895</strain>
    </source>
</reference>
<evidence type="ECO:0000256" key="8">
    <source>
        <dbReference type="ARBA" id="ARBA00022840"/>
    </source>
</evidence>
<keyword evidence="4" id="KW-0808">Transferase</keyword>
<dbReference type="InterPro" id="IPR010559">
    <property type="entry name" value="Sig_transdc_His_kin_internal"/>
</dbReference>
<evidence type="ECO:0000256" key="4">
    <source>
        <dbReference type="ARBA" id="ARBA00022679"/>
    </source>
</evidence>
<evidence type="ECO:0000256" key="2">
    <source>
        <dbReference type="ARBA" id="ARBA00022475"/>
    </source>
</evidence>
<evidence type="ECO:0000256" key="3">
    <source>
        <dbReference type="ARBA" id="ARBA00022553"/>
    </source>
</evidence>
<dbReference type="InterPro" id="IPR003594">
    <property type="entry name" value="HATPase_dom"/>
</dbReference>
<dbReference type="InterPro" id="IPR036890">
    <property type="entry name" value="HATPase_C_sf"/>
</dbReference>
<evidence type="ECO:0000256" key="11">
    <source>
        <dbReference type="ARBA" id="ARBA00023136"/>
    </source>
</evidence>
<keyword evidence="8" id="KW-0067">ATP-binding</keyword>
<keyword evidence="9 12" id="KW-1133">Transmembrane helix</keyword>
<proteinExistence type="predicted"/>
<dbReference type="SUPFAM" id="SSF55874">
    <property type="entry name" value="ATPase domain of HSP90 chaperone/DNA topoisomerase II/histidine kinase"/>
    <property type="match status" value="1"/>
</dbReference>
<feature type="transmembrane region" description="Helical" evidence="12">
    <location>
        <begin position="16"/>
        <end position="41"/>
    </location>
</feature>
<evidence type="ECO:0000256" key="9">
    <source>
        <dbReference type="ARBA" id="ARBA00022989"/>
    </source>
</evidence>
<evidence type="ECO:0000256" key="1">
    <source>
        <dbReference type="ARBA" id="ARBA00004651"/>
    </source>
</evidence>
<dbReference type="Pfam" id="PF02518">
    <property type="entry name" value="HATPase_c"/>
    <property type="match status" value="1"/>
</dbReference>
<dbReference type="InterPro" id="IPR050640">
    <property type="entry name" value="Bact_2-comp_sensor_kinase"/>
</dbReference>
<dbReference type="Pfam" id="PF06580">
    <property type="entry name" value="His_kinase"/>
    <property type="match status" value="1"/>
</dbReference>
<sequence>MVENMRFIPDRFKHNGLFIVMFFITVMMIITVSVTITWTTIRMSEQFFIKKFSITNSKVMNQVKESFESLNYSVVIASNNLLSSGNIRRVLTEEESNAEKMNSFFYMSQQMKHIKSNLDAYEIEIVVAGRNGVNYATERNYWPISDEELRKSVITRNTLEEPKRLMYQYDHRNNQITGLGDGNVIVASRALMDRISGKVYGSLYFAIQESEIRKFYSSYTSPGNNVYVLDKTGVIVSSNQGKLIGKKADNFLSYASGMKNNSHKYIIKNFMGKEQIILMEYLPSFDMYLFNVIDKQTAIGDLINKKEIVLISIGIVLVALVIVFLASRRLTNSLSRLVKQIANASKYDFHQYVCETDTYETRQIGNAINSMLDELHEYVDKLVLAQKQQRNAELAALQQQINPHFLYNTLTSIKFMVLQGGKEDTEATINALISLLQNTIGNVSETVSVKQELDNLKNYVFINQKRYGNRIKVNYFVAQDCEEHQIPKLLLQPFMENSFFHGFNHKPEGYINVLVWQEGDNLICEVVDNGDGMEGSLESNLPHTKRKQQLFSGIGVKNVHERIQLIYGEPYGVTISSKLGEGTKVRIYLPIKEI</sequence>
<evidence type="ECO:0000256" key="7">
    <source>
        <dbReference type="ARBA" id="ARBA00022777"/>
    </source>
</evidence>
<dbReference type="Gene3D" id="6.10.340.10">
    <property type="match status" value="1"/>
</dbReference>
<dbReference type="Proteomes" id="UP000838308">
    <property type="component" value="Unassembled WGS sequence"/>
</dbReference>
<protein>
    <recommendedName>
        <fullName evidence="13">HAMP domain-containing protein</fullName>
    </recommendedName>
</protein>